<accession>A0ABX4Q8Q8</accession>
<comment type="caution">
    <text evidence="1">The sequence shown here is derived from an EMBL/GenBank/DDBJ whole genome shotgun (WGS) entry which is preliminary data.</text>
</comment>
<dbReference type="Proteomes" id="UP000232455">
    <property type="component" value="Unassembled WGS sequence"/>
</dbReference>
<sequence>MTVAQTTKYVIKYKLNGERRFEFAQLESGTQEEAKAALDAIHDQSDVISDIAVSKAL</sequence>
<proteinExistence type="predicted"/>
<evidence type="ECO:0000313" key="1">
    <source>
        <dbReference type="EMBL" id="PKA73170.1"/>
    </source>
</evidence>
<name>A0ABX4Q8Q8_9PSED</name>
<dbReference type="RefSeq" id="WP_157815163.1">
    <property type="nucleotide sequence ID" value="NZ_PHHE01000001.1"/>
</dbReference>
<evidence type="ECO:0000313" key="2">
    <source>
        <dbReference type="Proteomes" id="UP000232455"/>
    </source>
</evidence>
<gene>
    <name evidence="1" type="ORF">ATI02_6292</name>
</gene>
<protein>
    <recommendedName>
        <fullName evidence="3">DUF1508 domain-containing protein</fullName>
    </recommendedName>
</protein>
<organism evidence="1 2">
    <name type="scientific">Pseudomonas baetica</name>
    <dbReference type="NCBI Taxonomy" id="674054"/>
    <lineage>
        <taxon>Bacteria</taxon>
        <taxon>Pseudomonadati</taxon>
        <taxon>Pseudomonadota</taxon>
        <taxon>Gammaproteobacteria</taxon>
        <taxon>Pseudomonadales</taxon>
        <taxon>Pseudomonadaceae</taxon>
        <taxon>Pseudomonas</taxon>
    </lineage>
</organism>
<reference evidence="1 2" key="1">
    <citation type="submission" date="2017-11" db="EMBL/GenBank/DDBJ databases">
        <title>Genome sequencing of a diverse group of Pseudomonas species.</title>
        <authorList>
            <person name="Loper J."/>
        </authorList>
    </citation>
    <scope>NUCLEOTIDE SEQUENCE [LARGE SCALE GENOMIC DNA]</scope>
    <source>
        <strain evidence="1 2">LMG 25716</strain>
    </source>
</reference>
<dbReference type="EMBL" id="PHHE01000001">
    <property type="protein sequence ID" value="PKA73170.1"/>
    <property type="molecule type" value="Genomic_DNA"/>
</dbReference>
<keyword evidence="2" id="KW-1185">Reference proteome</keyword>
<evidence type="ECO:0008006" key="3">
    <source>
        <dbReference type="Google" id="ProtNLM"/>
    </source>
</evidence>